<accession>I2FWS0</accession>
<evidence type="ECO:0000256" key="1">
    <source>
        <dbReference type="SAM" id="MobiDB-lite"/>
    </source>
</evidence>
<dbReference type="HOGENOM" id="CLU_080520_0_0_1"/>
<dbReference type="Proteomes" id="UP000006174">
    <property type="component" value="Unassembled WGS sequence"/>
</dbReference>
<gene>
    <name evidence="2" type="ORF">UHOR_14895</name>
</gene>
<organism evidence="2 3">
    <name type="scientific">Ustilago hordei</name>
    <name type="common">Barley covered smut fungus</name>
    <dbReference type="NCBI Taxonomy" id="120017"/>
    <lineage>
        <taxon>Eukaryota</taxon>
        <taxon>Fungi</taxon>
        <taxon>Dikarya</taxon>
        <taxon>Basidiomycota</taxon>
        <taxon>Ustilaginomycotina</taxon>
        <taxon>Ustilaginomycetes</taxon>
        <taxon>Ustilaginales</taxon>
        <taxon>Ustilaginaceae</taxon>
        <taxon>Ustilago</taxon>
    </lineage>
</organism>
<proteinExistence type="predicted"/>
<reference evidence="2 3" key="1">
    <citation type="journal article" date="2012" name="Plant Cell">
        <title>Genome comparison of barley and maize smut fungi reveals targeted loss of RNA silencing components and species-specific presence of transposable elements.</title>
        <authorList>
            <person name="Laurie J.D."/>
            <person name="Ali S."/>
            <person name="Linning R."/>
            <person name="Mannhaupt G."/>
            <person name="Wong P."/>
            <person name="Gueldener U."/>
            <person name="Muensterkoetter M."/>
            <person name="Moore R."/>
            <person name="Kahmann R."/>
            <person name="Bakkeren G."/>
            <person name="Schirawski J."/>
        </authorList>
    </citation>
    <scope>NUCLEOTIDE SEQUENCE [LARGE SCALE GENOMIC DNA]</scope>
    <source>
        <strain evidence="3">Uh4875-4</strain>
    </source>
</reference>
<evidence type="ECO:0000313" key="2">
    <source>
        <dbReference type="EMBL" id="CCF51363.1"/>
    </source>
</evidence>
<comment type="caution">
    <text evidence="2">The sequence shown here is derived from an EMBL/GenBank/DDBJ whole genome shotgun (WGS) entry which is preliminary data.</text>
</comment>
<feature type="region of interest" description="Disordered" evidence="1">
    <location>
        <begin position="1"/>
        <end position="31"/>
    </location>
</feature>
<evidence type="ECO:0000313" key="3">
    <source>
        <dbReference type="Proteomes" id="UP000006174"/>
    </source>
</evidence>
<protein>
    <submittedName>
        <fullName evidence="2">Uncharacterized protein</fullName>
    </submittedName>
</protein>
<dbReference type="STRING" id="1128400.I2FWS0"/>
<name>I2FWS0_USTHO</name>
<dbReference type="EMBL" id="CAGI01000163">
    <property type="protein sequence ID" value="CCF51363.1"/>
    <property type="molecule type" value="Genomic_DNA"/>
</dbReference>
<sequence length="318" mass="35348">MPPSTRAGQTRRDERDDDQAAMAAGNGQEEGWLTQVEKIPKDISSSIAHIKKLSDSNWHTWEPTFINCLQQVHNAKEILYGDIAPGSEEYDEDLDKALVGLIHTCCDHSPESHIDAYTVRGADEEIQLGSMLYTKLKKALTFNDMVKQAGLQDHIHTICLYNQDVIKLGKELDSIWNDAAHLGKHFDEDLKKSMLYCCTAQDWFYANSVDALKTAKPDCKYDEAYHALAKKQQDGEISGHIRGAARVTVSVEQGDNNQVEQGPRGRHNPHNPSAPLRCYVCGGLNHIACNCMNNNMNNNNPTPSMGEPAAHIAQEASH</sequence>
<keyword evidence="3" id="KW-1185">Reference proteome</keyword>
<dbReference type="AlphaFoldDB" id="I2FWS0"/>